<keyword evidence="3" id="KW-1185">Reference proteome</keyword>
<sequence precursor="true">MTRRPTGPIAVIGWPSLTVASGAAAGAATAAWCSGHAPAAVALAATALMFLMLVLAPRRALKTPGEGGDPLRRPRPAPGAGLSHCCPECDDEMQHQLRLEFERAARELRASFPGPRPLARALTRLAAEPQS</sequence>
<dbReference type="EMBL" id="CP002665">
    <property type="protein sequence ID" value="AEI11854.1"/>
    <property type="molecule type" value="Genomic_DNA"/>
</dbReference>
<reference evidence="3" key="1">
    <citation type="submission" date="2011-04" db="EMBL/GenBank/DDBJ databases">
        <title>Complete sequence of Cellvibrio gilvus ATCC 13127.</title>
        <authorList>
            <person name="Lucas S."/>
            <person name="Han J."/>
            <person name="Lapidus A."/>
            <person name="Cheng J.-F."/>
            <person name="Goodwin L."/>
            <person name="Pitluck S."/>
            <person name="Peters L."/>
            <person name="Munk A."/>
            <person name="Detter J.C."/>
            <person name="Han C."/>
            <person name="Tapia R."/>
            <person name="Land M."/>
            <person name="Hauser L."/>
            <person name="Kyrpides N."/>
            <person name="Ivanova N."/>
            <person name="Ovchinnikova G."/>
            <person name="Pagani I."/>
            <person name="Mead D."/>
            <person name="Brumm P."/>
            <person name="Woyke T."/>
        </authorList>
    </citation>
    <scope>NUCLEOTIDE SEQUENCE [LARGE SCALE GENOMIC DNA]</scope>
    <source>
        <strain evidence="3">ATCC 13127 / NRRL B-14078</strain>
    </source>
</reference>
<dbReference type="KEGG" id="cga:Celgi_1335"/>
<keyword evidence="1" id="KW-0472">Membrane</keyword>
<evidence type="ECO:0000313" key="3">
    <source>
        <dbReference type="Proteomes" id="UP000000485"/>
    </source>
</evidence>
<evidence type="ECO:0000256" key="1">
    <source>
        <dbReference type="SAM" id="Phobius"/>
    </source>
</evidence>
<dbReference type="STRING" id="593907.Celgi_1335"/>
<dbReference type="AlphaFoldDB" id="F8A2Z9"/>
<keyword evidence="1" id="KW-0812">Transmembrane</keyword>
<accession>F8A2Z9</accession>
<protein>
    <submittedName>
        <fullName evidence="2">Uncharacterized protein</fullName>
    </submittedName>
</protein>
<proteinExistence type="predicted"/>
<keyword evidence="1" id="KW-1133">Transmembrane helix</keyword>
<feature type="transmembrane region" description="Helical" evidence="1">
    <location>
        <begin position="37"/>
        <end position="56"/>
    </location>
</feature>
<gene>
    <name evidence="2" type="ordered locus">Celgi_1335</name>
</gene>
<evidence type="ECO:0000313" key="2">
    <source>
        <dbReference type="EMBL" id="AEI11854.1"/>
    </source>
</evidence>
<organism evidence="2 3">
    <name type="scientific">Cellulomonas gilvus (strain ATCC 13127 / NRRL B-14078)</name>
    <name type="common">Cellvibrio gilvus</name>
    <dbReference type="NCBI Taxonomy" id="593907"/>
    <lineage>
        <taxon>Bacteria</taxon>
        <taxon>Bacillati</taxon>
        <taxon>Actinomycetota</taxon>
        <taxon>Actinomycetes</taxon>
        <taxon>Micrococcales</taxon>
        <taxon>Cellulomonadaceae</taxon>
        <taxon>Cellulomonas</taxon>
    </lineage>
</organism>
<dbReference type="Proteomes" id="UP000000485">
    <property type="component" value="Chromosome"/>
</dbReference>
<dbReference type="HOGENOM" id="CLU_1923812_0_0_11"/>
<name>F8A2Z9_CELGA</name>